<feature type="transmembrane region" description="Helical" evidence="1">
    <location>
        <begin position="148"/>
        <end position="166"/>
    </location>
</feature>
<comment type="caution">
    <text evidence="2">The sequence shown here is derived from an EMBL/GenBank/DDBJ whole genome shotgun (WGS) entry which is preliminary data.</text>
</comment>
<evidence type="ECO:0000313" key="2">
    <source>
        <dbReference type="EMBL" id="OMJ82345.1"/>
    </source>
</evidence>
<feature type="transmembrane region" description="Helical" evidence="1">
    <location>
        <begin position="41"/>
        <end position="65"/>
    </location>
</feature>
<keyword evidence="1" id="KW-0472">Membrane</keyword>
<keyword evidence="1" id="KW-1133">Transmembrane helix</keyword>
<keyword evidence="3" id="KW-1185">Reference proteome</keyword>
<dbReference type="OrthoDB" id="323704at2759"/>
<accession>A0A1R2C085</accession>
<feature type="transmembrane region" description="Helical" evidence="1">
    <location>
        <begin position="77"/>
        <end position="102"/>
    </location>
</feature>
<protein>
    <submittedName>
        <fullName evidence="2">Uncharacterized protein</fullName>
    </submittedName>
</protein>
<feature type="transmembrane region" description="Helical" evidence="1">
    <location>
        <begin position="7"/>
        <end position="29"/>
    </location>
</feature>
<dbReference type="AlphaFoldDB" id="A0A1R2C085"/>
<dbReference type="EMBL" id="MPUH01000344">
    <property type="protein sequence ID" value="OMJ82345.1"/>
    <property type="molecule type" value="Genomic_DNA"/>
</dbReference>
<evidence type="ECO:0000256" key="1">
    <source>
        <dbReference type="SAM" id="Phobius"/>
    </source>
</evidence>
<organism evidence="2 3">
    <name type="scientific">Stentor coeruleus</name>
    <dbReference type="NCBI Taxonomy" id="5963"/>
    <lineage>
        <taxon>Eukaryota</taxon>
        <taxon>Sar</taxon>
        <taxon>Alveolata</taxon>
        <taxon>Ciliophora</taxon>
        <taxon>Postciliodesmatophora</taxon>
        <taxon>Heterotrichea</taxon>
        <taxon>Heterotrichida</taxon>
        <taxon>Stentoridae</taxon>
        <taxon>Stentor</taxon>
    </lineage>
</organism>
<proteinExistence type="predicted"/>
<reference evidence="2 3" key="1">
    <citation type="submission" date="2016-11" db="EMBL/GenBank/DDBJ databases">
        <title>The macronuclear genome of Stentor coeruleus: a giant cell with tiny introns.</title>
        <authorList>
            <person name="Slabodnick M."/>
            <person name="Ruby J.G."/>
            <person name="Reiff S.B."/>
            <person name="Swart E.C."/>
            <person name="Gosai S."/>
            <person name="Prabakaran S."/>
            <person name="Witkowska E."/>
            <person name="Larue G.E."/>
            <person name="Fisher S."/>
            <person name="Freeman R.M."/>
            <person name="Gunawardena J."/>
            <person name="Chu W."/>
            <person name="Stover N.A."/>
            <person name="Gregory B.D."/>
            <person name="Nowacki M."/>
            <person name="Derisi J."/>
            <person name="Roy S.W."/>
            <person name="Marshall W.F."/>
            <person name="Sood P."/>
        </authorList>
    </citation>
    <scope>NUCLEOTIDE SEQUENCE [LARGE SCALE GENOMIC DNA]</scope>
    <source>
        <strain evidence="2">WM001</strain>
    </source>
</reference>
<dbReference type="Proteomes" id="UP000187209">
    <property type="component" value="Unassembled WGS sequence"/>
</dbReference>
<name>A0A1R2C085_9CILI</name>
<evidence type="ECO:0000313" key="3">
    <source>
        <dbReference type="Proteomes" id="UP000187209"/>
    </source>
</evidence>
<gene>
    <name evidence="2" type="ORF">SteCoe_17007</name>
</gene>
<keyword evidence="1" id="KW-0812">Transmembrane</keyword>
<sequence length="215" mass="24142">MNLKLEVLFLLLGAVLRIVSTGTSIWYYLTQEFALEILHTLCWVFIIAPSSVFLTLTMFVVAYDLCKGDFVAIPFKLGMGIFIALGGPVGAPLFLFAAVLSFNPSWTGDFYVIEGLSRSTTMVEALFESMPQITIQVYNNQLLRDWNIFKICSVSASSTAIFYSFYKLCKAIDKVKQYEDAVINSKADQKVIPEIMDTGRKGDEEPIEVYDMSED</sequence>